<proteinExistence type="predicted"/>
<reference evidence="4" key="2">
    <citation type="submission" date="2014-10" db="EMBL/GenBank/DDBJ databases">
        <title>Contrasting mechanisms driving short-term and long-term diversification of pneumococci.</title>
        <authorList>
            <person name="Croucher N.J."/>
            <person name="Coupland P.C."/>
            <person name="Stevenson A.E."/>
            <person name="Callendrello A."/>
            <person name="Bentley S.D."/>
            <person name="Hanage W.P."/>
        </authorList>
    </citation>
    <scope>NUCLEOTIDE SEQUENCE</scope>
    <source>
        <strain evidence="4">397079</strain>
    </source>
</reference>
<dbReference type="EMBL" id="CAAQRO010000012">
    <property type="protein sequence ID" value="VMC98882.1"/>
    <property type="molecule type" value="Genomic_DNA"/>
</dbReference>
<dbReference type="EMBL" id="LK020692">
    <property type="protein sequence ID" value="CDQ30220.1"/>
    <property type="molecule type" value="Genomic_DNA"/>
</dbReference>
<feature type="domain" description="Alcohol dehydrogenase-like N-terminal" evidence="3">
    <location>
        <begin position="51"/>
        <end position="124"/>
    </location>
</feature>
<dbReference type="AlphaFoldDB" id="A0A098ANY0"/>
<dbReference type="InterPro" id="IPR036291">
    <property type="entry name" value="NAD(P)-bd_dom_sf"/>
</dbReference>
<dbReference type="SUPFAM" id="SSF50129">
    <property type="entry name" value="GroES-like"/>
    <property type="match status" value="1"/>
</dbReference>
<dbReference type="Gene3D" id="3.90.180.10">
    <property type="entry name" value="Medium-chain alcohol dehydrogenases, catalytic domain"/>
    <property type="match status" value="1"/>
</dbReference>
<dbReference type="Proteomes" id="UP000311381">
    <property type="component" value="Unassembled WGS sequence"/>
</dbReference>
<dbReference type="Pfam" id="PF08240">
    <property type="entry name" value="ADH_N"/>
    <property type="match status" value="1"/>
</dbReference>
<reference evidence="4" key="1">
    <citation type="submission" date="2014-04" db="EMBL/GenBank/DDBJ databases">
        <authorList>
            <person name="Croucher N."/>
        </authorList>
    </citation>
    <scope>NUCLEOTIDE SEQUENCE</scope>
    <source>
        <strain evidence="4">397079</strain>
    </source>
</reference>
<name>A0A098ANY0_STREE</name>
<dbReference type="PANTHER" id="PTHR48106">
    <property type="entry name" value="QUINONE OXIDOREDUCTASE PIG3-RELATED"/>
    <property type="match status" value="1"/>
</dbReference>
<dbReference type="GO" id="GO:0016651">
    <property type="term" value="F:oxidoreductase activity, acting on NAD(P)H"/>
    <property type="evidence" value="ECO:0007669"/>
    <property type="project" value="TreeGrafter"/>
</dbReference>
<dbReference type="Proteomes" id="UP000254854">
    <property type="component" value="Unassembled WGS sequence"/>
</dbReference>
<evidence type="ECO:0000313" key="5">
    <source>
        <dbReference type="EMBL" id="SUN87072.1"/>
    </source>
</evidence>
<dbReference type="RefSeq" id="WP_002206240.1">
    <property type="nucleotide sequence ID" value="NZ_CFCC01000006.1"/>
</dbReference>
<protein>
    <submittedName>
        <fullName evidence="5 6">Alcohol dehydrogenase</fullName>
    </submittedName>
    <submittedName>
        <fullName evidence="4">Putative integrative and conjugative element protein</fullName>
    </submittedName>
</protein>
<organism evidence="4">
    <name type="scientific">Streptococcus pneumoniae</name>
    <dbReference type="NCBI Taxonomy" id="1313"/>
    <lineage>
        <taxon>Bacteria</taxon>
        <taxon>Bacillati</taxon>
        <taxon>Bacillota</taxon>
        <taxon>Bacilli</taxon>
        <taxon>Lactobacillales</taxon>
        <taxon>Streptococcaceae</taxon>
        <taxon>Streptococcus</taxon>
    </lineage>
</organism>
<keyword evidence="1" id="KW-0521">NADP</keyword>
<evidence type="ECO:0000313" key="9">
    <source>
        <dbReference type="Proteomes" id="UP000311381"/>
    </source>
</evidence>
<evidence type="ECO:0000313" key="6">
    <source>
        <dbReference type="EMBL" id="VMC98882.1"/>
    </source>
</evidence>
<sequence length="371" mass="41762">MKALAIVNTELLPEECIKNKEEIDILGTTVTSGVVDITKPSFDIKNPQNDDFVLIHVDAFSCNYRDKALIVKAAIKMNSKETSARPVNFFGSDFVGTITEIGAGVTDLKIGMRVIPNCYYPYKEYEGVATGVVTNEASKGWLKLHKSKVLAIPDYMNDYVAASFSIGAQTSSSMIRRCNIKSTDKILVTSSRSNTSMFIIKSLLTEGYDVTALTTTDWSKEELDFVFPAKVIKIERGLKSWEEMDLGKFDVIFDPFYDLNLLNCIPHLNFNGRYITCGFKNQHSSFEEKMDDVRSNKFNLLMLQAMINNLYIIGNCIGTTEDLRLAISKYNPNNNPIQIAKIVDVYHGAEFLDSTYNMQSRFGKVVMTYKD</sequence>
<dbReference type="SUPFAM" id="SSF51735">
    <property type="entry name" value="NAD(P)-binding Rossmann-fold domains"/>
    <property type="match status" value="1"/>
</dbReference>
<evidence type="ECO:0000313" key="10">
    <source>
        <dbReference type="Proteomes" id="UP000312530"/>
    </source>
</evidence>
<accession>A0A098ANY0</accession>
<dbReference type="Proteomes" id="UP000312530">
    <property type="component" value="Unassembled WGS sequence"/>
</dbReference>
<dbReference type="GO" id="GO:0070402">
    <property type="term" value="F:NADPH binding"/>
    <property type="evidence" value="ECO:0007669"/>
    <property type="project" value="TreeGrafter"/>
</dbReference>
<reference evidence="5 8" key="3">
    <citation type="submission" date="2018-06" db="EMBL/GenBank/DDBJ databases">
        <authorList>
            <consortium name="Pathogen Informatics"/>
            <person name="Doyle S."/>
        </authorList>
    </citation>
    <scope>NUCLEOTIDE SEQUENCE [LARGE SCALE GENOMIC DNA]</scope>
    <source>
        <strain evidence="5 8">NCTC13734</strain>
    </source>
</reference>
<evidence type="ECO:0000259" key="3">
    <source>
        <dbReference type="Pfam" id="PF08240"/>
    </source>
</evidence>
<dbReference type="InterPro" id="IPR013154">
    <property type="entry name" value="ADH-like_N"/>
</dbReference>
<reference evidence="9 10" key="4">
    <citation type="submission" date="2019-04" db="EMBL/GenBank/DDBJ databases">
        <authorList>
            <consortium name="Pathogen Informatics"/>
        </authorList>
    </citation>
    <scope>NUCLEOTIDE SEQUENCE [LARGE SCALE GENOMIC DNA]</scope>
    <source>
        <strain evidence="9 10">GPSC47</strain>
    </source>
</reference>
<evidence type="ECO:0000313" key="7">
    <source>
        <dbReference type="EMBL" id="VOG80107.1"/>
    </source>
</evidence>
<evidence type="ECO:0000256" key="2">
    <source>
        <dbReference type="ARBA" id="ARBA00023002"/>
    </source>
</evidence>
<evidence type="ECO:0000256" key="1">
    <source>
        <dbReference type="ARBA" id="ARBA00022857"/>
    </source>
</evidence>
<dbReference type="EMBL" id="CAAULE010000006">
    <property type="protein sequence ID" value="VOG80107.1"/>
    <property type="molecule type" value="Genomic_DNA"/>
</dbReference>
<evidence type="ECO:0000313" key="4">
    <source>
        <dbReference type="EMBL" id="CDQ30220.1"/>
    </source>
</evidence>
<dbReference type="EMBL" id="UHFW01000006">
    <property type="protein sequence ID" value="SUN87072.1"/>
    <property type="molecule type" value="Genomic_DNA"/>
</dbReference>
<evidence type="ECO:0000313" key="8">
    <source>
        <dbReference type="Proteomes" id="UP000254854"/>
    </source>
</evidence>
<keyword evidence="2" id="KW-0560">Oxidoreductase</keyword>
<dbReference type="InterPro" id="IPR011032">
    <property type="entry name" value="GroES-like_sf"/>
</dbReference>
<gene>
    <name evidence="5" type="ORF">NCTC13734_01303</name>
    <name evidence="6" type="ORF">SAMEA2627268_01656</name>
    <name evidence="7" type="ORF">SAMEA2696453_01003</name>
</gene>